<reference evidence="2 3" key="1">
    <citation type="submission" date="2019-11" db="EMBL/GenBank/DDBJ databases">
        <title>Acidiferrimicrobium australis gen. nov., sp. nov., an acidophilic and obligately heterotrophic, member of the Actinobacteria that catalyses dissimilatory oxido- reduction of iron isolated from metal-rich acidic water in Chile.</title>
        <authorList>
            <person name="Gonzalez D."/>
            <person name="Huber K."/>
            <person name="Hedrich S."/>
            <person name="Rojas-Villalobos C."/>
            <person name="Quatrini R."/>
            <person name="Dinamarca M.A."/>
            <person name="Schwarz A."/>
            <person name="Canales C."/>
            <person name="Nancucheo I."/>
        </authorList>
    </citation>
    <scope>NUCLEOTIDE SEQUENCE [LARGE SCALE GENOMIC DNA]</scope>
    <source>
        <strain evidence="2 3">USS-CCA1</strain>
    </source>
</reference>
<protein>
    <recommendedName>
        <fullName evidence="4">DUF2188 domain-containing protein</fullName>
    </recommendedName>
</protein>
<name>A0ABW9QU24_9ACTN</name>
<feature type="region of interest" description="Disordered" evidence="1">
    <location>
        <begin position="1"/>
        <end position="37"/>
    </location>
</feature>
<dbReference type="Proteomes" id="UP000437736">
    <property type="component" value="Unassembled WGS sequence"/>
</dbReference>
<keyword evidence="3" id="KW-1185">Reference proteome</keyword>
<gene>
    <name evidence="2" type="ORF">GHK86_11605</name>
</gene>
<sequence length="62" mass="6950">MPRYRFTTSGADTTDEADFAGDDDAQAHARDRSRTEGVVVTVHRHSGHVDAWEYVGEADERE</sequence>
<feature type="compositionally biased region" description="Polar residues" evidence="1">
    <location>
        <begin position="1"/>
        <end position="12"/>
    </location>
</feature>
<accession>A0ABW9QU24</accession>
<organism evidence="2 3">
    <name type="scientific">Acidiferrimicrobium australe</name>
    <dbReference type="NCBI Taxonomy" id="2664430"/>
    <lineage>
        <taxon>Bacteria</taxon>
        <taxon>Bacillati</taxon>
        <taxon>Actinomycetota</taxon>
        <taxon>Acidimicrobiia</taxon>
        <taxon>Acidimicrobiales</taxon>
        <taxon>Acidimicrobiaceae</taxon>
        <taxon>Acidiferrimicrobium</taxon>
    </lineage>
</organism>
<proteinExistence type="predicted"/>
<comment type="caution">
    <text evidence="2">The sequence shown here is derived from an EMBL/GenBank/DDBJ whole genome shotgun (WGS) entry which is preliminary data.</text>
</comment>
<feature type="compositionally biased region" description="Acidic residues" evidence="1">
    <location>
        <begin position="13"/>
        <end position="24"/>
    </location>
</feature>
<dbReference type="EMBL" id="WJHE01000573">
    <property type="protein sequence ID" value="MST33360.1"/>
    <property type="molecule type" value="Genomic_DNA"/>
</dbReference>
<evidence type="ECO:0000313" key="2">
    <source>
        <dbReference type="EMBL" id="MST33360.1"/>
    </source>
</evidence>
<feature type="compositionally biased region" description="Basic and acidic residues" evidence="1">
    <location>
        <begin position="25"/>
        <end position="35"/>
    </location>
</feature>
<evidence type="ECO:0000256" key="1">
    <source>
        <dbReference type="SAM" id="MobiDB-lite"/>
    </source>
</evidence>
<evidence type="ECO:0008006" key="4">
    <source>
        <dbReference type="Google" id="ProtNLM"/>
    </source>
</evidence>
<evidence type="ECO:0000313" key="3">
    <source>
        <dbReference type="Proteomes" id="UP000437736"/>
    </source>
</evidence>